<feature type="transmembrane region" description="Helical" evidence="1">
    <location>
        <begin position="66"/>
        <end position="89"/>
    </location>
</feature>
<dbReference type="InterPro" id="IPR016977">
    <property type="entry name" value="ComGF"/>
</dbReference>
<accession>A0A5C8P3E7</accession>
<evidence type="ECO:0000313" key="2">
    <source>
        <dbReference type="EMBL" id="TXL67968.1"/>
    </source>
</evidence>
<name>A0A5C8P3E7_9BACI</name>
<dbReference type="EMBL" id="VDUW01000001">
    <property type="protein sequence ID" value="TXL67968.1"/>
    <property type="molecule type" value="Genomic_DNA"/>
</dbReference>
<organism evidence="2 3">
    <name type="scientific">Cerasibacillus terrae</name>
    <dbReference type="NCBI Taxonomy" id="2498845"/>
    <lineage>
        <taxon>Bacteria</taxon>
        <taxon>Bacillati</taxon>
        <taxon>Bacillota</taxon>
        <taxon>Bacilli</taxon>
        <taxon>Bacillales</taxon>
        <taxon>Bacillaceae</taxon>
        <taxon>Cerasibacillus</taxon>
    </lineage>
</organism>
<gene>
    <name evidence="2" type="ORF">FHP05_02805</name>
</gene>
<keyword evidence="3" id="KW-1185">Reference proteome</keyword>
<proteinExistence type="predicted"/>
<keyword evidence="1" id="KW-0472">Membrane</keyword>
<keyword evidence="1" id="KW-0812">Transmembrane</keyword>
<dbReference type="Pfam" id="PF15980">
    <property type="entry name" value="ComGF"/>
    <property type="match status" value="1"/>
</dbReference>
<dbReference type="OrthoDB" id="2361316at2"/>
<reference evidence="2 3" key="1">
    <citation type="submission" date="2019-06" db="EMBL/GenBank/DDBJ databases">
        <title>Cerasibacillus sp. nov., isolated from maize field.</title>
        <authorList>
            <person name="Lin S.-Y."/>
            <person name="Tsai C.-F."/>
            <person name="Young C.-C."/>
        </authorList>
    </citation>
    <scope>NUCLEOTIDE SEQUENCE [LARGE SCALE GENOMIC DNA]</scope>
    <source>
        <strain evidence="2 3">CC-CFT480</strain>
    </source>
</reference>
<dbReference type="AlphaFoldDB" id="A0A5C8P3E7"/>
<evidence type="ECO:0008006" key="4">
    <source>
        <dbReference type="Google" id="ProtNLM"/>
    </source>
</evidence>
<evidence type="ECO:0000256" key="1">
    <source>
        <dbReference type="SAM" id="Phobius"/>
    </source>
</evidence>
<evidence type="ECO:0000313" key="3">
    <source>
        <dbReference type="Proteomes" id="UP000321574"/>
    </source>
</evidence>
<dbReference type="Proteomes" id="UP000321574">
    <property type="component" value="Unassembled WGS sequence"/>
</dbReference>
<comment type="caution">
    <text evidence="2">The sequence shown here is derived from an EMBL/GenBank/DDBJ whole genome shotgun (WGS) entry which is preliminary data.</text>
</comment>
<sequence>MMSYSLFYGTIRVLPNNFKKRLIQKKSSSHLQEKMTLSKDVSNGQMLKTKEIPSVYTDFPKNKQGFTMISSLFTLIIISLTLPLFIYLLQSTYNYTTNHEQFSIQHFFYFLQDEMKHSTDYNISNNQLQLSSSTGDLISFQLQGELVIRKVNQKGYEVYLRNTDKIYFSPNDYGMKVSITTNKGEQYEKQIIYYE</sequence>
<keyword evidence="1" id="KW-1133">Transmembrane helix</keyword>
<protein>
    <recommendedName>
        <fullName evidence="4">Competence protein ComGF</fullName>
    </recommendedName>
</protein>